<comment type="subcellular location">
    <subcellularLocation>
        <location evidence="1">Endoplasmic reticulum membrane</location>
        <topology evidence="1">Multi-pass membrane protein</topology>
    </subcellularLocation>
</comment>
<dbReference type="SUPFAM" id="SSF53649">
    <property type="entry name" value="Alkaline phosphatase-like"/>
    <property type="match status" value="1"/>
</dbReference>
<evidence type="ECO:0000256" key="2">
    <source>
        <dbReference type="ARBA" id="ARBA00004687"/>
    </source>
</evidence>
<feature type="transmembrane region" description="Helical" evidence="12">
    <location>
        <begin position="754"/>
        <end position="772"/>
    </location>
</feature>
<evidence type="ECO:0000313" key="14">
    <source>
        <dbReference type="Proteomes" id="UP001145021"/>
    </source>
</evidence>
<evidence type="ECO:0000256" key="3">
    <source>
        <dbReference type="ARBA" id="ARBA00008695"/>
    </source>
</evidence>
<gene>
    <name evidence="13" type="primary">GPI13_1</name>
    <name evidence="13" type="ORF">LPJ64_006277</name>
</gene>
<dbReference type="Pfam" id="PF01663">
    <property type="entry name" value="Phosphodiest"/>
    <property type="match status" value="1"/>
</dbReference>
<keyword evidence="14" id="KW-1185">Reference proteome</keyword>
<comment type="similarity">
    <text evidence="3">Belongs to the PIGG/PIGN/PIGO family. PIGO subfamily.</text>
</comment>
<feature type="region of interest" description="Disordered" evidence="11">
    <location>
        <begin position="80"/>
        <end position="115"/>
    </location>
</feature>
<accession>A0A9W7XFL5</accession>
<dbReference type="EMBL" id="JANBOH010000627">
    <property type="protein sequence ID" value="KAJ1641797.1"/>
    <property type="molecule type" value="Genomic_DNA"/>
</dbReference>
<feature type="transmembrane region" description="Helical" evidence="12">
    <location>
        <begin position="792"/>
        <end position="813"/>
    </location>
</feature>
<keyword evidence="5" id="KW-0808">Transferase</keyword>
<evidence type="ECO:0000313" key="13">
    <source>
        <dbReference type="EMBL" id="KAJ1641797.1"/>
    </source>
</evidence>
<dbReference type="Gene3D" id="3.40.720.10">
    <property type="entry name" value="Alkaline Phosphatase, subunit A"/>
    <property type="match status" value="1"/>
</dbReference>
<feature type="transmembrane region" description="Helical" evidence="12">
    <location>
        <begin position="1054"/>
        <end position="1074"/>
    </location>
</feature>
<evidence type="ECO:0000256" key="4">
    <source>
        <dbReference type="ARBA" id="ARBA00022502"/>
    </source>
</evidence>
<evidence type="ECO:0000256" key="10">
    <source>
        <dbReference type="ARBA" id="ARBA00023180"/>
    </source>
</evidence>
<evidence type="ECO:0000256" key="7">
    <source>
        <dbReference type="ARBA" id="ARBA00022824"/>
    </source>
</evidence>
<keyword evidence="10" id="KW-0325">Glycoprotein</keyword>
<feature type="transmembrane region" description="Helical" evidence="12">
    <location>
        <begin position="936"/>
        <end position="959"/>
    </location>
</feature>
<reference evidence="13" key="1">
    <citation type="submission" date="2022-07" db="EMBL/GenBank/DDBJ databases">
        <title>Phylogenomic reconstructions and comparative analyses of Kickxellomycotina fungi.</title>
        <authorList>
            <person name="Reynolds N.K."/>
            <person name="Stajich J.E."/>
            <person name="Barry K."/>
            <person name="Grigoriev I.V."/>
            <person name="Crous P."/>
            <person name="Smith M.E."/>
        </authorList>
    </citation>
    <scope>NUCLEOTIDE SEQUENCE</scope>
    <source>
        <strain evidence="13">NBRC 105413</strain>
    </source>
</reference>
<keyword evidence="7" id="KW-0256">Endoplasmic reticulum</keyword>
<evidence type="ECO:0000256" key="12">
    <source>
        <dbReference type="SAM" id="Phobius"/>
    </source>
</evidence>
<dbReference type="InterPro" id="IPR002591">
    <property type="entry name" value="Phosphodiest/P_Trfase"/>
</dbReference>
<comment type="pathway">
    <text evidence="2">Glycolipid biosynthesis; glycosylphosphatidylinositol-anchor biosynthesis.</text>
</comment>
<organism evidence="13 14">
    <name type="scientific">Coemansia asiatica</name>
    <dbReference type="NCBI Taxonomy" id="1052880"/>
    <lineage>
        <taxon>Eukaryota</taxon>
        <taxon>Fungi</taxon>
        <taxon>Fungi incertae sedis</taxon>
        <taxon>Zoopagomycota</taxon>
        <taxon>Kickxellomycotina</taxon>
        <taxon>Kickxellomycetes</taxon>
        <taxon>Kickxellales</taxon>
        <taxon>Kickxellaceae</taxon>
        <taxon>Coemansia</taxon>
    </lineage>
</organism>
<dbReference type="InterPro" id="IPR037675">
    <property type="entry name" value="PIG-O_N"/>
</dbReference>
<protein>
    <submittedName>
        <fullName evidence="13">Mannose-ethanolamine phosphotransferase gpi13</fullName>
    </submittedName>
</protein>
<proteinExistence type="inferred from homology"/>
<feature type="non-terminal residue" evidence="13">
    <location>
        <position position="1099"/>
    </location>
</feature>
<name>A0A9W7XFL5_9FUNG</name>
<dbReference type="GO" id="GO:0051377">
    <property type="term" value="F:mannose-ethanolamine phosphotransferase activity"/>
    <property type="evidence" value="ECO:0007669"/>
    <property type="project" value="InterPro"/>
</dbReference>
<evidence type="ECO:0000256" key="8">
    <source>
        <dbReference type="ARBA" id="ARBA00022989"/>
    </source>
</evidence>
<dbReference type="Proteomes" id="UP001145021">
    <property type="component" value="Unassembled WGS sequence"/>
</dbReference>
<keyword evidence="6 12" id="KW-0812">Transmembrane</keyword>
<dbReference type="InterPro" id="IPR039524">
    <property type="entry name" value="PIGO/GPI13"/>
</dbReference>
<dbReference type="GO" id="GO:0006506">
    <property type="term" value="P:GPI anchor biosynthetic process"/>
    <property type="evidence" value="ECO:0007669"/>
    <property type="project" value="UniProtKB-KW"/>
</dbReference>
<evidence type="ECO:0000256" key="9">
    <source>
        <dbReference type="ARBA" id="ARBA00023136"/>
    </source>
</evidence>
<keyword evidence="9 12" id="KW-0472">Membrane</keyword>
<dbReference type="PANTHER" id="PTHR23071">
    <property type="entry name" value="PHOSPHATIDYLINOSITOL GLYCAN"/>
    <property type="match status" value="1"/>
</dbReference>
<feature type="transmembrane region" description="Helical" evidence="12">
    <location>
        <begin position="980"/>
        <end position="999"/>
    </location>
</feature>
<evidence type="ECO:0000256" key="1">
    <source>
        <dbReference type="ARBA" id="ARBA00004477"/>
    </source>
</evidence>
<evidence type="ECO:0000256" key="5">
    <source>
        <dbReference type="ARBA" id="ARBA00022679"/>
    </source>
</evidence>
<evidence type="ECO:0000256" key="6">
    <source>
        <dbReference type="ARBA" id="ARBA00022692"/>
    </source>
</evidence>
<dbReference type="InterPro" id="IPR017850">
    <property type="entry name" value="Alkaline_phosphatase_core_sf"/>
</dbReference>
<dbReference type="PANTHER" id="PTHR23071:SF1">
    <property type="entry name" value="GPI ETHANOLAMINE PHOSPHATE TRANSFERASE 3"/>
    <property type="match status" value="1"/>
</dbReference>
<feature type="transmembrane region" description="Helical" evidence="12">
    <location>
        <begin position="899"/>
        <end position="916"/>
    </location>
</feature>
<sequence length="1099" mass="117082">MDEPNQKRRSAASIDAADETQVSTRGHWVLSLTFVAAAAVGFWLFSSGFLLMRSVLSDHSSASVLPFTRAGSGTGYDTAFDSGSGSASGSGSGSETGSRSAAGSRNTTKNDSGKDGGSVCGWYPAKFERAVVLVIDAMRIDFATWSDELGAPDSSSNSTGSSSARQQATDIRPKPYHNRMTVIDALSRRFPDQTMLYRFRADPPTTTLQRLKGLTTGQLPTFIDAGSNFAGSAISEDNWLQAMRWPSLNACDGPGSGETKPGETKPSGRRRRYRRNVVFLGDDTWMSLFPGELSDTHAMETNDTLWMSFSEAQAKAEVGAEAGVDADAESGSSASGRHGWARVRPFPSLNVWDLDTVDDGVLSRLPMFLLPPAPIDGADEDPEISVERRLWRSLVRQPAMLGHSDFGAADSPDNTMVSKNVGAEQLHRDWDVVVAHGLGVDHCGHRFGPDHPAISQKLDQMNRAIELIVQAINRSDKRTALFVFGDHGMDPKGDHGGDSPREVDAALWVYANTQWKTKESSKRVGRVLEAAEAVLDSVSLGSSLDSDLRSSWWRNTHLSDEYRGSDGALRIEVPRLRSVPQIDLVPTLSLALGLHIPFNNLGAAIPEFFAADVAGPYIEWGLLRAVRLNAAQTMRYLETYMRSTASHGFSDEAVLAWRDMYARAETSYRELRDLTAHSASAHQQPHIMQFEESVAAQYYAFLRVVLGTLRQLWAQFDAVLIVAGLLVFVALLAALAALVVALRYETPDQIVARVWKTSVGSGVAGAIVARSVGHLLNSKAVTDVSQHEALAAGFVLALVAAFTAALVTGLGCNSKNSSKNSTSISISTGTGNRISGTVWALNGVAALTAVVHGLAFTSNSFTFREDGIVLYLAQTLAAALALAAVKSMRASASEQQRAAGIRALACSVAILVLNRVSSYSTVCREEQLPGCTPTFYGQPSASISSIPLATANAAMVWLVPFVVRRFLRRSHSDQAMISRLWVSVGMRASMGMAALYWVLDSVDSMLASGMAGNGAPGASPVGSTAAAEAAAEGASSVISLTSGSSGSDWSDLRIVLARMAVGVALGGGLAAWLASPFCIDVAVTSPAAAATRSSEVLPT</sequence>
<feature type="region of interest" description="Disordered" evidence="11">
    <location>
        <begin position="247"/>
        <end position="271"/>
    </location>
</feature>
<feature type="transmembrane region" description="Helical" evidence="12">
    <location>
        <begin position="28"/>
        <end position="52"/>
    </location>
</feature>
<dbReference type="CDD" id="cd16023">
    <property type="entry name" value="GPI_EPT_3"/>
    <property type="match status" value="1"/>
</dbReference>
<feature type="transmembrane region" description="Helical" evidence="12">
    <location>
        <begin position="718"/>
        <end position="742"/>
    </location>
</feature>
<dbReference type="GO" id="GO:0005789">
    <property type="term" value="C:endoplasmic reticulum membrane"/>
    <property type="evidence" value="ECO:0007669"/>
    <property type="project" value="UniProtKB-SubCell"/>
</dbReference>
<feature type="transmembrane region" description="Helical" evidence="12">
    <location>
        <begin position="834"/>
        <end position="856"/>
    </location>
</feature>
<feature type="compositionally biased region" description="Low complexity" evidence="11">
    <location>
        <begin position="154"/>
        <end position="163"/>
    </location>
</feature>
<keyword evidence="8 12" id="KW-1133">Transmembrane helix</keyword>
<comment type="caution">
    <text evidence="13">The sequence shown here is derived from an EMBL/GenBank/DDBJ whole genome shotgun (WGS) entry which is preliminary data.</text>
</comment>
<evidence type="ECO:0000256" key="11">
    <source>
        <dbReference type="SAM" id="MobiDB-lite"/>
    </source>
</evidence>
<keyword evidence="4" id="KW-0337">GPI-anchor biosynthesis</keyword>
<feature type="compositionally biased region" description="Low complexity" evidence="11">
    <location>
        <begin position="95"/>
        <end position="104"/>
    </location>
</feature>
<dbReference type="AlphaFoldDB" id="A0A9W7XFL5"/>
<feature type="region of interest" description="Disordered" evidence="11">
    <location>
        <begin position="149"/>
        <end position="173"/>
    </location>
</feature>
<feature type="transmembrane region" description="Helical" evidence="12">
    <location>
        <begin position="868"/>
        <end position="887"/>
    </location>
</feature>